<keyword evidence="3" id="KW-1185">Reference proteome</keyword>
<dbReference type="SUPFAM" id="SSF53613">
    <property type="entry name" value="Ribokinase-like"/>
    <property type="match status" value="1"/>
</dbReference>
<evidence type="ECO:0000313" key="3">
    <source>
        <dbReference type="Proteomes" id="UP001329825"/>
    </source>
</evidence>
<protein>
    <recommendedName>
        <fullName evidence="1">Carbohydrate kinase PfkB domain-containing protein</fullName>
    </recommendedName>
</protein>
<reference evidence="2 3" key="1">
    <citation type="submission" date="2024-01" db="EMBL/GenBank/DDBJ databases">
        <title>Comparative genomics of Cryptococcus and Kwoniella reveals pathogenesis evolution and contrasting modes of karyotype evolution via chromosome fusion or intercentromeric recombination.</title>
        <authorList>
            <person name="Coelho M.A."/>
            <person name="David-Palma M."/>
            <person name="Shea T."/>
            <person name="Bowers K."/>
            <person name="McGinley-Smith S."/>
            <person name="Mohammad A.W."/>
            <person name="Gnirke A."/>
            <person name="Yurkov A.M."/>
            <person name="Nowrousian M."/>
            <person name="Sun S."/>
            <person name="Cuomo C.A."/>
            <person name="Heitman J."/>
        </authorList>
    </citation>
    <scope>NUCLEOTIDE SEQUENCE [LARGE SCALE GENOMIC DNA]</scope>
    <source>
        <strain evidence="2">CBS 11374</strain>
    </source>
</reference>
<proteinExistence type="predicted"/>
<dbReference type="InterPro" id="IPR029056">
    <property type="entry name" value="Ribokinase-like"/>
</dbReference>
<evidence type="ECO:0000259" key="1">
    <source>
        <dbReference type="Pfam" id="PF00294"/>
    </source>
</evidence>
<accession>A0ABZ1D576</accession>
<organism evidence="2 3">
    <name type="scientific">Kwoniella shivajii</name>
    <dbReference type="NCBI Taxonomy" id="564305"/>
    <lineage>
        <taxon>Eukaryota</taxon>
        <taxon>Fungi</taxon>
        <taxon>Dikarya</taxon>
        <taxon>Basidiomycota</taxon>
        <taxon>Agaricomycotina</taxon>
        <taxon>Tremellomycetes</taxon>
        <taxon>Tremellales</taxon>
        <taxon>Cryptococcaceae</taxon>
        <taxon>Kwoniella</taxon>
    </lineage>
</organism>
<dbReference type="Pfam" id="PF00294">
    <property type="entry name" value="PfkB"/>
    <property type="match status" value="1"/>
</dbReference>
<dbReference type="PANTHER" id="PTHR47098">
    <property type="entry name" value="PROTEIN MAK32"/>
    <property type="match status" value="1"/>
</dbReference>
<gene>
    <name evidence="2" type="ORF">IL334_004756</name>
</gene>
<evidence type="ECO:0000313" key="2">
    <source>
        <dbReference type="EMBL" id="WRT67782.1"/>
    </source>
</evidence>
<sequence>MQSDDVVSSSRRIVTLEQFIVDTFSRIGEDGIERPVDQPDQIGGGGTYAIIGARIFVSPCRLGMIVDYTSSTLPESMRDTLERFGEEMWAFRGRADGHPTASAINRYQGQTRGFEYLTEPLLLTPLSLLNTAFGDPLPSAVHFISYPAPRAERVLSEITSLNATKGWNPMVIWEPEAESLEVIGRVSKDIDVIGPNHHEVSRLLPSLLPTSSQEEHLRDFYSQACIEFLKYKPKIGVVVRCGHLGCCFSTTPDPTSISCSPSKIEVKWIPAYWHLNRKGWNEGRVVDPTGAGNAFMGGLAAALDSGESLDEAVIWGSVAASFTIEQDGLPTLTRKNGKELWNGEDPWDRVQEMQRDVGNLP</sequence>
<dbReference type="EMBL" id="CP141886">
    <property type="protein sequence ID" value="WRT67782.1"/>
    <property type="molecule type" value="Genomic_DNA"/>
</dbReference>
<dbReference type="Proteomes" id="UP001329825">
    <property type="component" value="Chromosome 6"/>
</dbReference>
<dbReference type="GeneID" id="87956887"/>
<name>A0ABZ1D576_9TREE</name>
<dbReference type="RefSeq" id="XP_062792522.1">
    <property type="nucleotide sequence ID" value="XM_062936471.1"/>
</dbReference>
<dbReference type="Gene3D" id="3.40.1190.20">
    <property type="match status" value="1"/>
</dbReference>
<feature type="domain" description="Carbohydrate kinase PfkB" evidence="1">
    <location>
        <begin position="147"/>
        <end position="329"/>
    </location>
</feature>
<dbReference type="PANTHER" id="PTHR47098:SF2">
    <property type="entry name" value="PROTEIN MAK32"/>
    <property type="match status" value="1"/>
</dbReference>
<dbReference type="InterPro" id="IPR011611">
    <property type="entry name" value="PfkB_dom"/>
</dbReference>